<evidence type="ECO:0000313" key="8">
    <source>
        <dbReference type="EMBL" id="ONG38796.1"/>
    </source>
</evidence>
<dbReference type="Gene3D" id="3.40.50.1860">
    <property type="match status" value="2"/>
</dbReference>
<dbReference type="InterPro" id="IPR015942">
    <property type="entry name" value="Asp/Glu/hydantoin_racemase"/>
</dbReference>
<dbReference type="GO" id="GO:0008360">
    <property type="term" value="P:regulation of cell shape"/>
    <property type="evidence" value="ECO:0007669"/>
    <property type="project" value="UniProtKB-KW"/>
</dbReference>
<evidence type="ECO:0000256" key="7">
    <source>
        <dbReference type="HAMAP-Rule" id="MF_00258"/>
    </source>
</evidence>
<dbReference type="InterPro" id="IPR004391">
    <property type="entry name" value="Glu_race"/>
</dbReference>
<dbReference type="GO" id="GO:0008881">
    <property type="term" value="F:glutamate racemase activity"/>
    <property type="evidence" value="ECO:0007669"/>
    <property type="project" value="UniProtKB-UniRule"/>
</dbReference>
<evidence type="ECO:0000313" key="9">
    <source>
        <dbReference type="Proteomes" id="UP000192132"/>
    </source>
</evidence>
<dbReference type="PANTHER" id="PTHR21198:SF2">
    <property type="entry name" value="GLUTAMATE RACEMASE"/>
    <property type="match status" value="1"/>
</dbReference>
<dbReference type="GO" id="GO:0009252">
    <property type="term" value="P:peptidoglycan biosynthetic process"/>
    <property type="evidence" value="ECO:0007669"/>
    <property type="project" value="UniProtKB-UniRule"/>
</dbReference>
<dbReference type="Proteomes" id="UP000192132">
    <property type="component" value="Unassembled WGS sequence"/>
</dbReference>
<dbReference type="InterPro" id="IPR033134">
    <property type="entry name" value="Asp/Glu_racemase_AS_2"/>
</dbReference>
<dbReference type="InterPro" id="IPR018187">
    <property type="entry name" value="Asp/Glu_racemase_AS_1"/>
</dbReference>
<sequence>MSPALAASQAQHVFAPIGVFDSGMGGLSIVQELQAYLPHEAIIYLADTKHVPYGERSDDEICQLTTQAVHWLHAQGCKAVVIACNTASAFSLTPLREHYGPGFPIIGLVPAVKPAVLKSRSKVVGVLATPGTLRGNLLKDVIAQVAVPAQVQVLTAVSPALVPFVEQGQQDSNACQQELERILRPLQQAGADHLVLGCTHYPFLKHSIRAVFGEQFVLVDSGLAVARQTGRVLAAQALNYPGHTLSTEIESAKQPVVKLQCFVTGNANTAQPVLNSLIKSFSPALISVQQADIESISASCVAQN</sequence>
<evidence type="ECO:0000256" key="4">
    <source>
        <dbReference type="ARBA" id="ARBA00022984"/>
    </source>
</evidence>
<dbReference type="FunFam" id="3.40.50.1860:FF:000001">
    <property type="entry name" value="Glutamate racemase"/>
    <property type="match status" value="1"/>
</dbReference>
<keyword evidence="4 7" id="KW-0573">Peptidoglycan synthesis</keyword>
<proteinExistence type="inferred from homology"/>
<comment type="caution">
    <text evidence="8">The sequence shown here is derived from an EMBL/GenBank/DDBJ whole genome shotgun (WGS) entry which is preliminary data.</text>
</comment>
<dbReference type="PANTHER" id="PTHR21198">
    <property type="entry name" value="GLUTAMATE RACEMASE"/>
    <property type="match status" value="1"/>
</dbReference>
<dbReference type="AlphaFoldDB" id="A0A1S8CSE1"/>
<dbReference type="UniPathway" id="UPA00219"/>
<dbReference type="InterPro" id="IPR001920">
    <property type="entry name" value="Asp/Glu_race"/>
</dbReference>
<dbReference type="EC" id="5.1.1.3" evidence="2 7"/>
<feature type="active site" description="Proton donor/acceptor" evidence="7">
    <location>
        <position position="198"/>
    </location>
</feature>
<gene>
    <name evidence="7" type="primary">murI</name>
    <name evidence="8" type="ORF">BKE30_10985</name>
</gene>
<keyword evidence="6 7" id="KW-0961">Cell wall biogenesis/degradation</keyword>
<dbReference type="EMBL" id="MLCN01000029">
    <property type="protein sequence ID" value="ONG38796.1"/>
    <property type="molecule type" value="Genomic_DNA"/>
</dbReference>
<feature type="binding site" evidence="7">
    <location>
        <begin position="21"/>
        <end position="22"/>
    </location>
    <ligand>
        <name>substrate</name>
    </ligand>
</feature>
<feature type="binding site" evidence="7">
    <location>
        <begin position="199"/>
        <end position="200"/>
    </location>
    <ligand>
        <name>substrate</name>
    </ligand>
</feature>
<reference evidence="8 9" key="1">
    <citation type="submission" date="2016-10" db="EMBL/GenBank/DDBJ databases">
        <title>Draft Genome sequence of Alkanindiges sp. strain H1.</title>
        <authorList>
            <person name="Subhash Y."/>
            <person name="Lee S."/>
        </authorList>
    </citation>
    <scope>NUCLEOTIDE SEQUENCE [LARGE SCALE GENOMIC DNA]</scope>
    <source>
        <strain evidence="8 9">H1</strain>
    </source>
</reference>
<comment type="catalytic activity">
    <reaction evidence="1 7">
        <text>L-glutamate = D-glutamate</text>
        <dbReference type="Rhea" id="RHEA:12813"/>
        <dbReference type="ChEBI" id="CHEBI:29985"/>
        <dbReference type="ChEBI" id="CHEBI:29986"/>
        <dbReference type="EC" id="5.1.1.3"/>
    </reaction>
</comment>
<keyword evidence="9" id="KW-1185">Reference proteome</keyword>
<organism evidence="8 9">
    <name type="scientific">Alkanindiges hydrocarboniclasticus</name>
    <dbReference type="NCBI Taxonomy" id="1907941"/>
    <lineage>
        <taxon>Bacteria</taxon>
        <taxon>Pseudomonadati</taxon>
        <taxon>Pseudomonadota</taxon>
        <taxon>Gammaproteobacteria</taxon>
        <taxon>Moraxellales</taxon>
        <taxon>Moraxellaceae</taxon>
        <taxon>Alkanindiges</taxon>
    </lineage>
</organism>
<comment type="similarity">
    <text evidence="7">Belongs to the aspartate/glutamate racemases family.</text>
</comment>
<dbReference type="PROSITE" id="PS00924">
    <property type="entry name" value="ASP_GLU_RACEMASE_2"/>
    <property type="match status" value="1"/>
</dbReference>
<name>A0A1S8CSE1_9GAMM</name>
<keyword evidence="3 7" id="KW-0133">Cell shape</keyword>
<feature type="active site" description="Proton donor/acceptor" evidence="7">
    <location>
        <position position="84"/>
    </location>
</feature>
<dbReference type="GO" id="GO:0071555">
    <property type="term" value="P:cell wall organization"/>
    <property type="evidence" value="ECO:0007669"/>
    <property type="project" value="UniProtKB-KW"/>
</dbReference>
<dbReference type="SUPFAM" id="SSF53681">
    <property type="entry name" value="Aspartate/glutamate racemase"/>
    <property type="match status" value="2"/>
</dbReference>
<dbReference type="HAMAP" id="MF_00258">
    <property type="entry name" value="Glu_racemase"/>
    <property type="match status" value="1"/>
</dbReference>
<evidence type="ECO:0000256" key="3">
    <source>
        <dbReference type="ARBA" id="ARBA00022960"/>
    </source>
</evidence>
<accession>A0A1S8CSE1</accession>
<protein>
    <recommendedName>
        <fullName evidence="2 7">Glutamate racemase</fullName>
        <ecNumber evidence="2 7">5.1.1.3</ecNumber>
    </recommendedName>
</protein>
<evidence type="ECO:0000256" key="6">
    <source>
        <dbReference type="ARBA" id="ARBA00023316"/>
    </source>
</evidence>
<evidence type="ECO:0000256" key="2">
    <source>
        <dbReference type="ARBA" id="ARBA00013090"/>
    </source>
</evidence>
<comment type="pathway">
    <text evidence="7">Cell wall biogenesis; peptidoglycan biosynthesis.</text>
</comment>
<dbReference type="PROSITE" id="PS00923">
    <property type="entry name" value="ASP_GLU_RACEMASE_1"/>
    <property type="match status" value="1"/>
</dbReference>
<keyword evidence="5 7" id="KW-0413">Isomerase</keyword>
<dbReference type="Pfam" id="PF01177">
    <property type="entry name" value="Asp_Glu_race"/>
    <property type="match status" value="1"/>
</dbReference>
<dbReference type="NCBIfam" id="TIGR00067">
    <property type="entry name" value="glut_race"/>
    <property type="match status" value="1"/>
</dbReference>
<dbReference type="STRING" id="1907941.BKE30_10985"/>
<feature type="binding site" evidence="7">
    <location>
        <begin position="53"/>
        <end position="54"/>
    </location>
    <ligand>
        <name>substrate</name>
    </ligand>
</feature>
<evidence type="ECO:0000256" key="1">
    <source>
        <dbReference type="ARBA" id="ARBA00001602"/>
    </source>
</evidence>
<feature type="binding site" evidence="7">
    <location>
        <begin position="85"/>
        <end position="86"/>
    </location>
    <ligand>
        <name>substrate</name>
    </ligand>
</feature>
<evidence type="ECO:0000256" key="5">
    <source>
        <dbReference type="ARBA" id="ARBA00023235"/>
    </source>
</evidence>
<comment type="function">
    <text evidence="7">Provides the (R)-glutamate required for cell wall biosynthesis.</text>
</comment>